<dbReference type="CDD" id="cd02440">
    <property type="entry name" value="AdoMet_MTases"/>
    <property type="match status" value="1"/>
</dbReference>
<keyword evidence="5" id="KW-0677">Repeat</keyword>
<dbReference type="PANTHER" id="PTHR45527">
    <property type="entry name" value="NONRIBOSOMAL PEPTIDE SYNTHETASE"/>
    <property type="match status" value="1"/>
</dbReference>
<dbReference type="InterPro" id="IPR001242">
    <property type="entry name" value="Condensation_dom"/>
</dbReference>
<dbReference type="Gene3D" id="1.10.1200.10">
    <property type="entry name" value="ACP-like"/>
    <property type="match status" value="2"/>
</dbReference>
<dbReference type="Pfam" id="PF08242">
    <property type="entry name" value="Methyltransf_12"/>
    <property type="match status" value="1"/>
</dbReference>
<dbReference type="SMART" id="SM00823">
    <property type="entry name" value="PKS_PP"/>
    <property type="match status" value="2"/>
</dbReference>
<dbReference type="GO" id="GO:0003824">
    <property type="term" value="F:catalytic activity"/>
    <property type="evidence" value="ECO:0007669"/>
    <property type="project" value="InterPro"/>
</dbReference>
<evidence type="ECO:0000256" key="4">
    <source>
        <dbReference type="ARBA" id="ARBA00022553"/>
    </source>
</evidence>
<feature type="domain" description="Carrier" evidence="7">
    <location>
        <begin position="1347"/>
        <end position="1421"/>
    </location>
</feature>
<dbReference type="SUPFAM" id="SSF53335">
    <property type="entry name" value="S-adenosyl-L-methionine-dependent methyltransferases"/>
    <property type="match status" value="1"/>
</dbReference>
<dbReference type="InterPro" id="IPR006162">
    <property type="entry name" value="Ppantetheine_attach_site"/>
</dbReference>
<dbReference type="EMBL" id="BLPG01000001">
    <property type="protein sequence ID" value="GFJ94800.1"/>
    <property type="molecule type" value="Genomic_DNA"/>
</dbReference>
<proteinExistence type="inferred from homology"/>
<evidence type="ECO:0000256" key="6">
    <source>
        <dbReference type="ARBA" id="ARBA00023194"/>
    </source>
</evidence>
<dbReference type="InterPro" id="IPR025110">
    <property type="entry name" value="AMP-bd_C"/>
</dbReference>
<organism evidence="8 9">
    <name type="scientific">Phytohabitans rumicis</name>
    <dbReference type="NCBI Taxonomy" id="1076125"/>
    <lineage>
        <taxon>Bacteria</taxon>
        <taxon>Bacillati</taxon>
        <taxon>Actinomycetota</taxon>
        <taxon>Actinomycetes</taxon>
        <taxon>Micromonosporales</taxon>
        <taxon>Micromonosporaceae</taxon>
    </lineage>
</organism>
<dbReference type="SUPFAM" id="SSF56801">
    <property type="entry name" value="Acetyl-CoA synthetase-like"/>
    <property type="match status" value="2"/>
</dbReference>
<dbReference type="InterPro" id="IPR023213">
    <property type="entry name" value="CAT-like_dom_sf"/>
</dbReference>
<dbReference type="Pfam" id="PF00550">
    <property type="entry name" value="PP-binding"/>
    <property type="match status" value="2"/>
</dbReference>
<feature type="domain" description="Carrier" evidence="7">
    <location>
        <begin position="329"/>
        <end position="404"/>
    </location>
</feature>
<dbReference type="NCBIfam" id="TIGR01720">
    <property type="entry name" value="NRPS-para261"/>
    <property type="match status" value="1"/>
</dbReference>
<dbReference type="InterPro" id="IPR042099">
    <property type="entry name" value="ANL_N_sf"/>
</dbReference>
<evidence type="ECO:0000256" key="1">
    <source>
        <dbReference type="ARBA" id="ARBA00001957"/>
    </source>
</evidence>
<dbReference type="Gene3D" id="3.40.50.150">
    <property type="entry name" value="Vaccinia Virus protein VP39"/>
    <property type="match status" value="1"/>
</dbReference>
<dbReference type="InterPro" id="IPR010060">
    <property type="entry name" value="NRPS_synth"/>
</dbReference>
<evidence type="ECO:0000313" key="8">
    <source>
        <dbReference type="EMBL" id="GFJ94800.1"/>
    </source>
</evidence>
<dbReference type="InterPro" id="IPR010071">
    <property type="entry name" value="AA_adenyl_dom"/>
</dbReference>
<evidence type="ECO:0000256" key="5">
    <source>
        <dbReference type="ARBA" id="ARBA00022737"/>
    </source>
</evidence>
<comment type="cofactor">
    <cofactor evidence="1">
        <name>pantetheine 4'-phosphate</name>
        <dbReference type="ChEBI" id="CHEBI:47942"/>
    </cofactor>
</comment>
<dbReference type="InterPro" id="IPR029063">
    <property type="entry name" value="SAM-dependent_MTases_sf"/>
</dbReference>
<dbReference type="CDD" id="cd19540">
    <property type="entry name" value="LCL_NRPS-like"/>
    <property type="match status" value="1"/>
</dbReference>
<evidence type="ECO:0000256" key="2">
    <source>
        <dbReference type="ARBA" id="ARBA00006432"/>
    </source>
</evidence>
<accession>A0A6V8LGM9</accession>
<dbReference type="InterPro" id="IPR020845">
    <property type="entry name" value="AMP-binding_CS"/>
</dbReference>
<dbReference type="GO" id="GO:0043041">
    <property type="term" value="P:amino acid activation for nonribosomal peptide biosynthetic process"/>
    <property type="evidence" value="ECO:0007669"/>
    <property type="project" value="TreeGrafter"/>
</dbReference>
<dbReference type="FunFam" id="3.30.300.30:FF:000010">
    <property type="entry name" value="Enterobactin synthetase component F"/>
    <property type="match status" value="1"/>
</dbReference>
<dbReference type="Gene3D" id="3.40.50.12780">
    <property type="entry name" value="N-terminal domain of ligase-like"/>
    <property type="match status" value="1"/>
</dbReference>
<dbReference type="PROSITE" id="PS50075">
    <property type="entry name" value="CARRIER"/>
    <property type="match status" value="2"/>
</dbReference>
<name>A0A6V8LGM9_9ACTN</name>
<comment type="similarity">
    <text evidence="2">Belongs to the ATP-dependent AMP-binding enzyme family.</text>
</comment>
<evidence type="ECO:0000256" key="3">
    <source>
        <dbReference type="ARBA" id="ARBA00022450"/>
    </source>
</evidence>
<dbReference type="InterPro" id="IPR009081">
    <property type="entry name" value="PP-bd_ACP"/>
</dbReference>
<keyword evidence="4" id="KW-0597">Phosphoprotein</keyword>
<dbReference type="FunFam" id="1.10.1200.10:FF:000005">
    <property type="entry name" value="Nonribosomal peptide synthetase 1"/>
    <property type="match status" value="2"/>
</dbReference>
<dbReference type="InterPro" id="IPR036736">
    <property type="entry name" value="ACP-like_sf"/>
</dbReference>
<keyword evidence="3" id="KW-0596">Phosphopantetheine</keyword>
<comment type="caution">
    <text evidence="8">The sequence shown here is derived from an EMBL/GenBank/DDBJ whole genome shotgun (WGS) entry which is preliminary data.</text>
</comment>
<dbReference type="CDD" id="cd05930">
    <property type="entry name" value="A_NRPS"/>
    <property type="match status" value="1"/>
</dbReference>
<dbReference type="InterPro" id="IPR013217">
    <property type="entry name" value="Methyltransf_12"/>
</dbReference>
<dbReference type="SUPFAM" id="SSF47336">
    <property type="entry name" value="ACP-like"/>
    <property type="match status" value="2"/>
</dbReference>
<dbReference type="SUPFAM" id="SSF52777">
    <property type="entry name" value="CoA-dependent acyltransferases"/>
    <property type="match status" value="4"/>
</dbReference>
<dbReference type="Proteomes" id="UP000482960">
    <property type="component" value="Unassembled WGS sequence"/>
</dbReference>
<dbReference type="GO" id="GO:0017000">
    <property type="term" value="P:antibiotic biosynthetic process"/>
    <property type="evidence" value="ECO:0007669"/>
    <property type="project" value="UniProtKB-KW"/>
</dbReference>
<dbReference type="FunFam" id="2.30.38.10:FF:000001">
    <property type="entry name" value="Non-ribosomal peptide synthetase PvdI"/>
    <property type="match status" value="1"/>
</dbReference>
<dbReference type="Gene3D" id="3.30.300.30">
    <property type="match status" value="2"/>
</dbReference>
<protein>
    <recommendedName>
        <fullName evidence="7">Carrier domain-containing protein</fullName>
    </recommendedName>
</protein>
<gene>
    <name evidence="8" type="ORF">Prum_084420</name>
</gene>
<dbReference type="Gene3D" id="3.30.559.10">
    <property type="entry name" value="Chloramphenicol acetyltransferase-like domain"/>
    <property type="match status" value="2"/>
</dbReference>
<dbReference type="Pfam" id="PF00668">
    <property type="entry name" value="Condensation"/>
    <property type="match status" value="2"/>
</dbReference>
<evidence type="ECO:0000259" key="7">
    <source>
        <dbReference type="PROSITE" id="PS50075"/>
    </source>
</evidence>
<dbReference type="Pfam" id="PF13193">
    <property type="entry name" value="AMP-binding_C"/>
    <property type="match status" value="1"/>
</dbReference>
<dbReference type="PROSITE" id="PS00012">
    <property type="entry name" value="PHOSPHOPANTETHEINE"/>
    <property type="match status" value="2"/>
</dbReference>
<reference evidence="8 9" key="2">
    <citation type="submission" date="2020-03" db="EMBL/GenBank/DDBJ databases">
        <authorList>
            <person name="Ichikawa N."/>
            <person name="Kimura A."/>
            <person name="Kitahashi Y."/>
            <person name="Uohara A."/>
        </authorList>
    </citation>
    <scope>NUCLEOTIDE SEQUENCE [LARGE SCALE GENOMIC DNA]</scope>
    <source>
        <strain evidence="8 9">NBRC 108638</strain>
    </source>
</reference>
<dbReference type="GO" id="GO:0005737">
    <property type="term" value="C:cytoplasm"/>
    <property type="evidence" value="ECO:0007669"/>
    <property type="project" value="TreeGrafter"/>
</dbReference>
<dbReference type="PANTHER" id="PTHR45527:SF1">
    <property type="entry name" value="FATTY ACID SYNTHASE"/>
    <property type="match status" value="1"/>
</dbReference>
<dbReference type="NCBIfam" id="TIGR01733">
    <property type="entry name" value="AA-adenyl-dom"/>
    <property type="match status" value="1"/>
</dbReference>
<evidence type="ECO:0000313" key="9">
    <source>
        <dbReference type="Proteomes" id="UP000482960"/>
    </source>
</evidence>
<dbReference type="InterPro" id="IPR020806">
    <property type="entry name" value="PKS_PP-bd"/>
</dbReference>
<keyword evidence="6" id="KW-0045">Antibiotic biosynthesis</keyword>
<dbReference type="PROSITE" id="PS00455">
    <property type="entry name" value="AMP_BINDING"/>
    <property type="match status" value="1"/>
</dbReference>
<dbReference type="GO" id="GO:0008610">
    <property type="term" value="P:lipid biosynthetic process"/>
    <property type="evidence" value="ECO:0007669"/>
    <property type="project" value="UniProtKB-ARBA"/>
</dbReference>
<dbReference type="RefSeq" id="WP_371871334.1">
    <property type="nucleotide sequence ID" value="NZ_BLPG01000001.1"/>
</dbReference>
<dbReference type="GO" id="GO:0031177">
    <property type="term" value="F:phosphopantetheine binding"/>
    <property type="evidence" value="ECO:0007669"/>
    <property type="project" value="InterPro"/>
</dbReference>
<dbReference type="GO" id="GO:0009403">
    <property type="term" value="P:toxin biosynthetic process"/>
    <property type="evidence" value="ECO:0007669"/>
    <property type="project" value="UniProtKB-ARBA"/>
</dbReference>
<keyword evidence="9" id="KW-1185">Reference proteome</keyword>
<reference evidence="8 9" key="1">
    <citation type="submission" date="2020-03" db="EMBL/GenBank/DDBJ databases">
        <title>Whole genome shotgun sequence of Phytohabitans rumicis NBRC 108638.</title>
        <authorList>
            <person name="Komaki H."/>
            <person name="Tamura T."/>
        </authorList>
    </citation>
    <scope>NUCLEOTIDE SEQUENCE [LARGE SCALE GENOMIC DNA]</scope>
    <source>
        <strain evidence="8 9">NBRC 108638</strain>
    </source>
</reference>
<dbReference type="FunFam" id="3.40.50.12780:FF:000012">
    <property type="entry name" value="Non-ribosomal peptide synthetase"/>
    <property type="match status" value="1"/>
</dbReference>
<dbReference type="Pfam" id="PF00501">
    <property type="entry name" value="AMP-binding"/>
    <property type="match status" value="1"/>
</dbReference>
<sequence>MLEIGVGSGLLLSRLAPDCDAYWGTDLAPSVIEQLRADVAAVPELAGRVELRCQPADDLDGLPRGFFDTVVVNSVIQYFPGADYLTRVLTGALDLVGPDGAVFVGDVRNLRLAGHFHAAVAAARAGGDTRRVAALEKELLVDPDYFATLAPAAVRVRRGRAHNELTRYRYDAVLRRSAPAVDAAPTTLDAVTGPAARVTGIPNARLVDGGVEPEDLYALGERLGYQVHVAWSAADDGSLDAYFLRDGALPFAPVRPAGRRPLTNDPAAARGTGALVRELREHLKRHLPDYMVPPALVTLDRLPLTVNGKLDVRALPAAEPAAARGPSRAPATPHEEVLCGLFAEVLGLDRVGVDDNFFDLGGHSLLATRLVSRARTALGAELAIRDLFEAPTVAELAGRAGTSGSRLPLVRLERPDEIPASYAQQRLWVLDQLDGAASAAYNFPIVMRVRGDLDVDALRAALGDVVDRHEALRTVFAERDGRPVQRVLPAGSAYPIVDVAPDGDVAAAVRRPFDLATELPLRVTVVPDGPGEHVVAILLHHITTDEWSDGPFLRDLATAYAARRAGHRPEWTPLPMQYADFTLWQRALLGEESDPDSLAAKQLDFWRGALAGVPERIDLPTDRPAHAAAGGAGAALSIALDPAAAQGLRRLAHQSGASMFMLAHAAVAALLHRLGAGTDIPLGAPIAGRTDEALDDLVGFFVNTLVLRTDLTGDPSFAELVARVRGADLAAFSHQDVPFEAVVKALNPDRSLASNPLFQVMVVYRNRSAADFALAGLAVTPEPVETGTARFDLVFGFVESDVDGGLSVLLEYRTDLFDRDTVVRLGERLNRLVAAAVADPESPVSRLDVLGADERQQVLAGFNATDREVPEEALPALFARQVAARPDAVAVVDGDREVSYRELDELADRVAGLLARRGVRAEDVVGIEMPRSVRMVAAVLGTLKLGAAYLPLDTMHPADRLAYMVADAGARVVLRAGDLADLPPSAPPTVDVRLDQAAYVIYTSGSTGRPKGVAVPHDGIASLVATAVDRMGVSADSHVLHFASVGFDVAVFELAMALCTGARLVLVPDEARVPDKVLTDLLDEQGITHMILPPSLVSALPPECPLPAGAVLLVGTETVPPDLIGRWAGHLRLFAAYGLTEATVNSTLWAAEPGWTGAVPIGRPDPNTRVYVLDAALRPVPPGVVGELYVAGRGLARGYLGQPGLTASRFVADPFGAGRMYRTGDRARWRADGTVDFLGRVDDQVKIRGFRVELGEVEAALASHPGVGQAAVVPHRTGTLTRLVGYAVPEGNPVDGAELRAHVAALLPDYMVPATVLVLDGPLPLTPNGKLNRKALPAPVFAATGARPRDPREEALCRLFAGVLNVPEVGVDDDFFALGGDSIVAIQLVRRARAAGLSVTPRDVLQHRTVAGLAAVASVAADVVSDVDGTGTVPLTPILRWVREGGGSLDGYNQSVLVQVPAGLGADRLAAALRAVVDRHDMLRARLVGDALEVPPPGSVAVPVRHVRVDGADLRDTIAAQARAAQERLDPAAGVLVQAVWFDAGPRPGRLLLVVHHYVVDWVSWAILLPDLAAAWRDGTDPAPVPTSFRRWSRLLTERAVDPAREAELPLWTRILDGGDPLPVERPLDPSRDVAAAARQLTVDLPPDVTAPLLTQDVDEVFLTALALAVARWRGDGAVLVAREGHGRQEHVAGGVDLSRTVGWFTGLYPVCLDPGPVDLAEAFAGGPAAGQALARVRAHLRSIPDHGLGYGLLRHLNPRTAPELSAYGVPPIEFNYLGRFDLPEATDWAFAPEADALDIGVDPDMPQRYVLSINAHTEDRPEGPRLRATWIWPSGVLAEPAVRYVAETWLRALSGLVRHLKETP</sequence>
<dbReference type="InterPro" id="IPR000873">
    <property type="entry name" value="AMP-dep_synth/lig_dom"/>
</dbReference>
<dbReference type="Gene3D" id="3.30.559.30">
    <property type="entry name" value="Nonribosomal peptide synthetase, condensation domain"/>
    <property type="match status" value="2"/>
</dbReference>
<dbReference type="InterPro" id="IPR045851">
    <property type="entry name" value="AMP-bd_C_sf"/>
</dbReference>